<dbReference type="PANTHER" id="PTHR30388:SF6">
    <property type="entry name" value="XANTHINE DEHYDROGENASE SUBUNIT A-RELATED"/>
    <property type="match status" value="1"/>
</dbReference>
<protein>
    <submittedName>
        <fullName evidence="4">Molybdenum cofactor sulfurylase</fullName>
    </submittedName>
</protein>
<dbReference type="AlphaFoldDB" id="A0A1N7BA64"/>
<evidence type="ECO:0000313" key="3">
    <source>
        <dbReference type="EMBL" id="OXS74647.1"/>
    </source>
</evidence>
<feature type="domain" description="XdhC Rossmann" evidence="2">
    <location>
        <begin position="184"/>
        <end position="319"/>
    </location>
</feature>
<dbReference type="Proteomes" id="UP000186385">
    <property type="component" value="Unassembled WGS sequence"/>
</dbReference>
<feature type="domain" description="XdhC- CoxI" evidence="1">
    <location>
        <begin position="18"/>
        <end position="64"/>
    </location>
</feature>
<dbReference type="InterPro" id="IPR052698">
    <property type="entry name" value="MoCofactor_Util/Proc"/>
</dbReference>
<evidence type="ECO:0000259" key="1">
    <source>
        <dbReference type="Pfam" id="PF02625"/>
    </source>
</evidence>
<organism evidence="4 5">
    <name type="scientific">Domibacillus enclensis</name>
    <dbReference type="NCBI Taxonomy" id="1017273"/>
    <lineage>
        <taxon>Bacteria</taxon>
        <taxon>Bacillati</taxon>
        <taxon>Bacillota</taxon>
        <taxon>Bacilli</taxon>
        <taxon>Bacillales</taxon>
        <taxon>Bacillaceae</taxon>
        <taxon>Domibacillus</taxon>
    </lineage>
</organism>
<dbReference type="InterPro" id="IPR003777">
    <property type="entry name" value="XdhC_CoxI"/>
</dbReference>
<dbReference type="EMBL" id="FTLX01000009">
    <property type="protein sequence ID" value="SIR48162.1"/>
    <property type="molecule type" value="Genomic_DNA"/>
</dbReference>
<keyword evidence="6" id="KW-1185">Reference proteome</keyword>
<reference evidence="4 5" key="1">
    <citation type="submission" date="2017-01" db="EMBL/GenBank/DDBJ databases">
        <authorList>
            <person name="Mah S.A."/>
            <person name="Swanson W.J."/>
            <person name="Moy G.W."/>
            <person name="Vacquier V.D."/>
        </authorList>
    </citation>
    <scope>NUCLEOTIDE SEQUENCE [LARGE SCALE GENOMIC DNA]</scope>
    <source>
        <strain evidence="4 5">NIO-1016</strain>
    </source>
</reference>
<dbReference type="STRING" id="1017273.SAMN05443094_1098"/>
<reference evidence="6" key="2">
    <citation type="submission" date="2017-03" db="EMBL/GenBank/DDBJ databases">
        <title>Bacillus sp. V-88(T) DSM27956, whole genome shotgun sequencing project.</title>
        <authorList>
            <person name="Dastager S.G."/>
            <person name="Neurgaonkar P.S."/>
            <person name="Dharne M.S."/>
        </authorList>
    </citation>
    <scope>NUCLEOTIDE SEQUENCE [LARGE SCALE GENOMIC DNA]</scope>
    <source>
        <strain evidence="6">DSM 25145</strain>
    </source>
</reference>
<dbReference type="Pfam" id="PF13478">
    <property type="entry name" value="XdhC_C"/>
    <property type="match status" value="1"/>
</dbReference>
<sequence>MEDIHDVLDAIDSTSSGGVLATVVQVTGSAYKKEGASMLFQPDGTQIGLLSAGCLEEDLAERLKGSEARYEEVVYDMRGEDELSWGEGSGCNGVISVWTEKLDDAYIQHLLKLKGVLQTGQSVVMMKKRGEAPGYLFIPEEGEPFGSWAGGVPDDCKVIERGMFYSRALGGEVYVQRIRPKRRLIVFGAGPDARPLVSFAAGAGFSVTVCDWRPALCHNTCFPAAERRIIGFPNELLTQIEVKPDDCVVIMTHNFKRDQELLQVLKGKEMRYLGVLGSKKRTARLLGSDSIPAHITSPAGLAIQAEGAEEIAVSIVAQLIQVSHAVKLKEAVCL</sequence>
<evidence type="ECO:0000313" key="5">
    <source>
        <dbReference type="Proteomes" id="UP000186385"/>
    </source>
</evidence>
<dbReference type="Gene3D" id="3.40.50.720">
    <property type="entry name" value="NAD(P)-binding Rossmann-like Domain"/>
    <property type="match status" value="1"/>
</dbReference>
<accession>A0A1N7BA64</accession>
<dbReference type="InterPro" id="IPR027051">
    <property type="entry name" value="XdhC_Rossmann_dom"/>
</dbReference>
<evidence type="ECO:0000313" key="6">
    <source>
        <dbReference type="Proteomes" id="UP000215545"/>
    </source>
</evidence>
<evidence type="ECO:0000259" key="2">
    <source>
        <dbReference type="Pfam" id="PF13478"/>
    </source>
</evidence>
<gene>
    <name evidence="3" type="ORF">B1B05_15895</name>
    <name evidence="4" type="ORF">SAMN05443094_1098</name>
</gene>
<dbReference type="Proteomes" id="UP000215545">
    <property type="component" value="Unassembled WGS sequence"/>
</dbReference>
<dbReference type="Pfam" id="PF02625">
    <property type="entry name" value="XdhC_CoxI"/>
    <property type="match status" value="1"/>
</dbReference>
<dbReference type="PANTHER" id="PTHR30388">
    <property type="entry name" value="ALDEHYDE OXIDOREDUCTASE MOLYBDENUM COFACTOR ASSEMBLY PROTEIN"/>
    <property type="match status" value="1"/>
</dbReference>
<proteinExistence type="predicted"/>
<dbReference type="OrthoDB" id="9773039at2"/>
<dbReference type="RefSeq" id="WP_045852094.1">
    <property type="nucleotide sequence ID" value="NZ_FTLX01000009.1"/>
</dbReference>
<dbReference type="EMBL" id="MWSK01000009">
    <property type="protein sequence ID" value="OXS74647.1"/>
    <property type="molecule type" value="Genomic_DNA"/>
</dbReference>
<name>A0A1N7BA64_9BACI</name>
<evidence type="ECO:0000313" key="4">
    <source>
        <dbReference type="EMBL" id="SIR48162.1"/>
    </source>
</evidence>
<reference evidence="3" key="3">
    <citation type="submission" date="2017-03" db="EMBL/GenBank/DDBJ databases">
        <authorList>
            <person name="Dastager S.G."/>
            <person name="Neurgaonkar P.S."/>
            <person name="Dharne M.S."/>
        </authorList>
    </citation>
    <scope>NUCLEOTIDE SEQUENCE</scope>
    <source>
        <strain evidence="3">DSM 25145</strain>
    </source>
</reference>